<gene>
    <name evidence="2" type="ORF">HKT18_09160</name>
</gene>
<dbReference type="Gene3D" id="2.60.40.1120">
    <property type="entry name" value="Carboxypeptidase-like, regulatory domain"/>
    <property type="match status" value="1"/>
</dbReference>
<keyword evidence="1" id="KW-0732">Signal</keyword>
<feature type="signal peptide" evidence="1">
    <location>
        <begin position="1"/>
        <end position="20"/>
    </location>
</feature>
<evidence type="ECO:0000313" key="3">
    <source>
        <dbReference type="Proteomes" id="UP000536509"/>
    </source>
</evidence>
<dbReference type="EMBL" id="JABEVX010000004">
    <property type="protein sequence ID" value="NNT72381.1"/>
    <property type="molecule type" value="Genomic_DNA"/>
</dbReference>
<dbReference type="SUPFAM" id="SSF49464">
    <property type="entry name" value="Carboxypeptidase regulatory domain-like"/>
    <property type="match status" value="1"/>
</dbReference>
<sequence>MKKIHSFLYLLLLVVTFSSCDSNDDNSNSGPNDDTFTQNFGSAANRDFIGQVVDTNNNPLQGVTIKIGTSTTQTDVNGVFIINGANVYQRFAYITATKTGYIDGSRSMVPTSGKNNVKIMLIPNTPLETIQSGVSSEVALPSGTKVVFDGAFVDANGNDYSGSVQVAMFHLTPTDENISKLMPGMLYAQTETNEQAILETFGMLNVELRGSTGQKLNIKEGHTAEITMQIDNSQVATAPSSIPLWHFDEEKGYWKEEGVATKVGNKYVGEVSHFSWWNCDAQFPTVTLTLTVVDANGNGISNVGVGLIANGNTWPVMGYTDINGQVSGLIPANQTLVLNVYPDYDSCNSNNVIYTTSIGPFTTNTTLPNIVISNSPTTLSSTVVGNLVKCNNTNVTNGYVILNRAGGNSVSPVTNGAFSFNEIYCPSNTQFTLKGYDLENLQTTDSIAYNFTSPITNIGNLQACTAVDEFISYQVDGGAPVFLIQQVNGGTTTPGTINQYALSLNASGVNGGLYIWGDTNTPGVYTTAQFSIEGSGVGYIGSTTTNTIQFNLNQVGAIGQYIDMTFSGTFTDSTGLHTLTGVAHVIRDN</sequence>
<dbReference type="PROSITE" id="PS51257">
    <property type="entry name" value="PROKAR_LIPOPROTEIN"/>
    <property type="match status" value="1"/>
</dbReference>
<protein>
    <recommendedName>
        <fullName evidence="4">Carboxypeptidase regulatory-like domain-containing protein</fullName>
    </recommendedName>
</protein>
<dbReference type="AlphaFoldDB" id="A0A7Y3RAD4"/>
<evidence type="ECO:0000313" key="2">
    <source>
        <dbReference type="EMBL" id="NNT72381.1"/>
    </source>
</evidence>
<feature type="chain" id="PRO_5031097099" description="Carboxypeptidase regulatory-like domain-containing protein" evidence="1">
    <location>
        <begin position="21"/>
        <end position="589"/>
    </location>
</feature>
<proteinExistence type="predicted"/>
<dbReference type="InterPro" id="IPR008969">
    <property type="entry name" value="CarboxyPept-like_regulatory"/>
</dbReference>
<dbReference type="Proteomes" id="UP000536509">
    <property type="component" value="Unassembled WGS sequence"/>
</dbReference>
<accession>A0A7Y3RAD4</accession>
<evidence type="ECO:0000256" key="1">
    <source>
        <dbReference type="SAM" id="SignalP"/>
    </source>
</evidence>
<dbReference type="RefSeq" id="WP_171222557.1">
    <property type="nucleotide sequence ID" value="NZ_CP121446.1"/>
</dbReference>
<reference evidence="2 3" key="1">
    <citation type="submission" date="2020-05" db="EMBL/GenBank/DDBJ databases">
        <title>Draft genome of Flavobacterium sp. IMCC34852.</title>
        <authorList>
            <person name="Song J."/>
            <person name="Cho J.-C."/>
        </authorList>
    </citation>
    <scope>NUCLEOTIDE SEQUENCE [LARGE SCALE GENOMIC DNA]</scope>
    <source>
        <strain evidence="2 3">IMCC34852</strain>
    </source>
</reference>
<organism evidence="2 3">
    <name type="scientific">Flavobacterium rivulicola</name>
    <dbReference type="NCBI Taxonomy" id="2732161"/>
    <lineage>
        <taxon>Bacteria</taxon>
        <taxon>Pseudomonadati</taxon>
        <taxon>Bacteroidota</taxon>
        <taxon>Flavobacteriia</taxon>
        <taxon>Flavobacteriales</taxon>
        <taxon>Flavobacteriaceae</taxon>
        <taxon>Flavobacterium</taxon>
    </lineage>
</organism>
<keyword evidence="3" id="KW-1185">Reference proteome</keyword>
<comment type="caution">
    <text evidence="2">The sequence shown here is derived from an EMBL/GenBank/DDBJ whole genome shotgun (WGS) entry which is preliminary data.</text>
</comment>
<evidence type="ECO:0008006" key="4">
    <source>
        <dbReference type="Google" id="ProtNLM"/>
    </source>
</evidence>
<name>A0A7Y3RAD4_9FLAO</name>